<feature type="region of interest" description="Disordered" evidence="1">
    <location>
        <begin position="1"/>
        <end position="23"/>
    </location>
</feature>
<evidence type="ECO:0000313" key="2">
    <source>
        <dbReference type="EMBL" id="KAJ1169401.1"/>
    </source>
</evidence>
<comment type="caution">
    <text evidence="2">The sequence shown here is derived from an EMBL/GenBank/DDBJ whole genome shotgun (WGS) entry which is preliminary data.</text>
</comment>
<dbReference type="AlphaFoldDB" id="A0AAV7SZH7"/>
<feature type="compositionally biased region" description="Basic and acidic residues" evidence="1">
    <location>
        <begin position="75"/>
        <end position="92"/>
    </location>
</feature>
<accession>A0AAV7SZH7</accession>
<evidence type="ECO:0000256" key="1">
    <source>
        <dbReference type="SAM" id="MobiDB-lite"/>
    </source>
</evidence>
<proteinExistence type="predicted"/>
<reference evidence="2" key="1">
    <citation type="journal article" date="2022" name="bioRxiv">
        <title>Sequencing and chromosome-scale assembly of the giantPleurodeles waltlgenome.</title>
        <authorList>
            <person name="Brown T."/>
            <person name="Elewa A."/>
            <person name="Iarovenko S."/>
            <person name="Subramanian E."/>
            <person name="Araus A.J."/>
            <person name="Petzold A."/>
            <person name="Susuki M."/>
            <person name="Suzuki K.-i.T."/>
            <person name="Hayashi T."/>
            <person name="Toyoda A."/>
            <person name="Oliveira C."/>
            <person name="Osipova E."/>
            <person name="Leigh N.D."/>
            <person name="Simon A."/>
            <person name="Yun M.H."/>
        </authorList>
    </citation>
    <scope>NUCLEOTIDE SEQUENCE</scope>
    <source>
        <strain evidence="2">20211129_DDA</strain>
        <tissue evidence="2">Liver</tissue>
    </source>
</reference>
<feature type="region of interest" description="Disordered" evidence="1">
    <location>
        <begin position="52"/>
        <end position="92"/>
    </location>
</feature>
<dbReference type="Proteomes" id="UP001066276">
    <property type="component" value="Chromosome 4_1"/>
</dbReference>
<gene>
    <name evidence="2" type="ORF">NDU88_001294</name>
</gene>
<sequence>MPGKGGGLQRCPSPKEQCLTGGREADTVLVFQARLERDALGPIGSLESKIEPAAPRLSWGPNKRSPKGGPGPQKFRFERGPLNKVRESVRPN</sequence>
<organism evidence="2 3">
    <name type="scientific">Pleurodeles waltl</name>
    <name type="common">Iberian ribbed newt</name>
    <dbReference type="NCBI Taxonomy" id="8319"/>
    <lineage>
        <taxon>Eukaryota</taxon>
        <taxon>Metazoa</taxon>
        <taxon>Chordata</taxon>
        <taxon>Craniata</taxon>
        <taxon>Vertebrata</taxon>
        <taxon>Euteleostomi</taxon>
        <taxon>Amphibia</taxon>
        <taxon>Batrachia</taxon>
        <taxon>Caudata</taxon>
        <taxon>Salamandroidea</taxon>
        <taxon>Salamandridae</taxon>
        <taxon>Pleurodelinae</taxon>
        <taxon>Pleurodeles</taxon>
    </lineage>
</organism>
<dbReference type="EMBL" id="JANPWB010000007">
    <property type="protein sequence ID" value="KAJ1169401.1"/>
    <property type="molecule type" value="Genomic_DNA"/>
</dbReference>
<evidence type="ECO:0000313" key="3">
    <source>
        <dbReference type="Proteomes" id="UP001066276"/>
    </source>
</evidence>
<keyword evidence="3" id="KW-1185">Reference proteome</keyword>
<protein>
    <submittedName>
        <fullName evidence="2">Uncharacterized protein</fullName>
    </submittedName>
</protein>
<name>A0AAV7SZH7_PLEWA</name>